<accession>A0A2G4R415</accession>
<dbReference type="SUPFAM" id="SSF53448">
    <property type="entry name" value="Nucleotide-diphospho-sugar transferases"/>
    <property type="match status" value="1"/>
</dbReference>
<keyword evidence="3" id="KW-0808">Transferase</keyword>
<dbReference type="Gene3D" id="3.90.550.10">
    <property type="entry name" value="Spore Coat Polysaccharide Biosynthesis Protein SpsA, Chain A"/>
    <property type="match status" value="1"/>
</dbReference>
<evidence type="ECO:0000313" key="5">
    <source>
        <dbReference type="Proteomes" id="UP000811399"/>
    </source>
</evidence>
<dbReference type="InterPro" id="IPR029044">
    <property type="entry name" value="Nucleotide-diphossugar_trans"/>
</dbReference>
<dbReference type="CDD" id="cd06915">
    <property type="entry name" value="NTP_transferase_WcbM_like"/>
    <property type="match status" value="1"/>
</dbReference>
<name>A0A2G4R415_9BACT</name>
<dbReference type="Pfam" id="PF00483">
    <property type="entry name" value="NTP_transferase"/>
    <property type="match status" value="1"/>
</dbReference>
<dbReference type="GO" id="GO:0016740">
    <property type="term" value="F:transferase activity"/>
    <property type="evidence" value="ECO:0007669"/>
    <property type="project" value="UniProtKB-KW"/>
</dbReference>
<dbReference type="InterPro" id="IPR005835">
    <property type="entry name" value="NTP_transferase_dom"/>
</dbReference>
<sequence length="225" mass="25546">MEAIVLCGGLGTRLRAVVKDVPKPMAAVGGKPFLEFIFEYLKKQGVKSVVLAVSYKYEVIQEHFKNEFLGIKIKYSIEQEPLGTGGAIKQALKLCEGREVFVLNGDSIFEISLKNLRLKGAKICLALKKMFDFQRYGAVSIDEKGEIVEFKEKSFCKEGLINGGIYLLSKDIFEGFSFLGHFSFEEFLSTNFKVLKARAELFEDYFIDIGIPQDYEKFSRLKDER</sequence>
<organism evidence="3 4">
    <name type="scientific">Campylobacter vulpis</name>
    <dbReference type="NCBI Taxonomy" id="1655500"/>
    <lineage>
        <taxon>Bacteria</taxon>
        <taxon>Pseudomonadati</taxon>
        <taxon>Campylobacterota</taxon>
        <taxon>Epsilonproteobacteria</taxon>
        <taxon>Campylobacterales</taxon>
        <taxon>Campylobacteraceae</taxon>
        <taxon>Campylobacter</taxon>
    </lineage>
</organism>
<proteinExistence type="predicted"/>
<dbReference type="PANTHER" id="PTHR22572">
    <property type="entry name" value="SUGAR-1-PHOSPHATE GUANYL TRANSFERASE"/>
    <property type="match status" value="1"/>
</dbReference>
<protein>
    <submittedName>
        <fullName evidence="3">D-glycero-D-manno-heptose 1-phosphate guanosyltransferase</fullName>
    </submittedName>
</protein>
<comment type="caution">
    <text evidence="3">The sequence shown here is derived from an EMBL/GenBank/DDBJ whole genome shotgun (WGS) entry which is preliminary data.</text>
</comment>
<dbReference type="RefSeq" id="WP_099461246.1">
    <property type="nucleotide sequence ID" value="NZ_LDWY01000031.1"/>
</dbReference>
<dbReference type="InterPro" id="IPR050486">
    <property type="entry name" value="Mannose-1P_guanyltransferase"/>
</dbReference>
<dbReference type="OrthoDB" id="9806359at2"/>
<gene>
    <name evidence="3" type="ORF">AA994_02820</name>
    <name evidence="2" type="ORF">CVU5213_07445</name>
</gene>
<evidence type="ECO:0000313" key="4">
    <source>
        <dbReference type="Proteomes" id="UP000237472"/>
    </source>
</evidence>
<reference evidence="2" key="3">
    <citation type="submission" date="2019-07" db="EMBL/GenBank/DDBJ databases">
        <authorList>
            <person name="Miller W.G."/>
        </authorList>
    </citation>
    <scope>NUCLEOTIDE SEQUENCE</scope>
    <source>
        <strain evidence="2">52/13</strain>
    </source>
</reference>
<dbReference type="Proteomes" id="UP000237472">
    <property type="component" value="Unassembled WGS sequence"/>
</dbReference>
<feature type="domain" description="Nucleotidyl transferase" evidence="1">
    <location>
        <begin position="3"/>
        <end position="219"/>
    </location>
</feature>
<reference evidence="4" key="1">
    <citation type="submission" date="2015-06" db="EMBL/GenBank/DDBJ databases">
        <authorList>
            <person name="Parisi A."/>
            <person name="Chiara M."/>
            <person name="Florio D."/>
            <person name="Miccolupo A."/>
            <person name="Manzari C."/>
            <person name="Mion D."/>
            <person name="Caruso M."/>
            <person name="D'erchia A.M."/>
            <person name="Zanoni R."/>
        </authorList>
    </citation>
    <scope>NUCLEOTIDE SEQUENCE [LARGE SCALE GENOMIC DNA]</scope>
    <source>
        <strain evidence="4">73/13</strain>
    </source>
</reference>
<reference evidence="2 5" key="4">
    <citation type="journal article" date="2021" name="Syst. Appl. Microbiol.">
        <title>nCampylobacter vulpis sp. nov. isolated from wild red foxes.</title>
        <authorList>
            <person name="Parisi A."/>
            <person name="Chiara M."/>
            <person name="Caffara M."/>
            <person name="Mion D."/>
            <person name="Miller W.G."/>
            <person name="Caruso M."/>
            <person name="Manzari C."/>
            <person name="Florio D."/>
            <person name="Capozzi L."/>
            <person name="D'Erchia A.M."/>
            <person name="Manzulli V."/>
            <person name="Zanoni R.G."/>
        </authorList>
    </citation>
    <scope>NUCLEOTIDE SEQUENCE [LARGE SCALE GENOMIC DNA]</scope>
    <source>
        <strain evidence="2 5">52/13</strain>
    </source>
</reference>
<dbReference type="Proteomes" id="UP000811399">
    <property type="component" value="Unassembled WGS sequence"/>
</dbReference>
<evidence type="ECO:0000313" key="3">
    <source>
        <dbReference type="EMBL" id="PHY91302.1"/>
    </source>
</evidence>
<dbReference type="EMBL" id="VJYU01000029">
    <property type="protein sequence ID" value="MBS4241547.1"/>
    <property type="molecule type" value="Genomic_DNA"/>
</dbReference>
<reference evidence="3" key="2">
    <citation type="submission" date="2015-06" db="EMBL/GenBank/DDBJ databases">
        <authorList>
            <person name="Hoefler B.C."/>
            <person name="Straight P.D."/>
        </authorList>
    </citation>
    <scope>NUCLEOTIDE SEQUENCE [LARGE SCALE GENOMIC DNA]</scope>
    <source>
        <strain evidence="3">73/13</strain>
    </source>
</reference>
<keyword evidence="5" id="KW-1185">Reference proteome</keyword>
<dbReference type="AlphaFoldDB" id="A0A2G4R415"/>
<evidence type="ECO:0000313" key="2">
    <source>
        <dbReference type="EMBL" id="MBS4241547.1"/>
    </source>
</evidence>
<evidence type="ECO:0000259" key="1">
    <source>
        <dbReference type="Pfam" id="PF00483"/>
    </source>
</evidence>
<dbReference type="EMBL" id="LDWY01000031">
    <property type="protein sequence ID" value="PHY91302.1"/>
    <property type="molecule type" value="Genomic_DNA"/>
</dbReference>